<name>A0ABR7T893_HELCL</name>
<protein>
    <submittedName>
        <fullName evidence="1">Uncharacterized protein</fullName>
    </submittedName>
</protein>
<reference evidence="1 2" key="1">
    <citation type="submission" date="2020-07" db="EMBL/GenBank/DDBJ databases">
        <title>Draft whole-genome sequence of Heliobacterium chlorum DSM 3682, type strain.</title>
        <authorList>
            <person name="Kyndt J.A."/>
            <person name="Meyer T.E."/>
            <person name="Imhoff J.F."/>
        </authorList>
    </citation>
    <scope>NUCLEOTIDE SEQUENCE [LARGE SCALE GENOMIC DNA]</scope>
    <source>
        <strain evidence="1 2">DSM 3682</strain>
    </source>
</reference>
<accession>A0ABR7T893</accession>
<evidence type="ECO:0000313" key="1">
    <source>
        <dbReference type="EMBL" id="MBC9785951.1"/>
    </source>
</evidence>
<sequence length="91" mass="10693">MFLELAEEGNKIKREFHLLTEDEQRKRIRSWSQKCTNAMKKKLPKSTFTSYFLKLAGESRYIDDNALDRLLFVIQGLEAAEEHSDREQDVG</sequence>
<evidence type="ECO:0000313" key="2">
    <source>
        <dbReference type="Proteomes" id="UP000617402"/>
    </source>
</evidence>
<organism evidence="1 2">
    <name type="scientific">Heliobacterium chlorum</name>
    <dbReference type="NCBI Taxonomy" id="2698"/>
    <lineage>
        <taxon>Bacteria</taxon>
        <taxon>Bacillati</taxon>
        <taxon>Bacillota</taxon>
        <taxon>Clostridia</taxon>
        <taxon>Eubacteriales</taxon>
        <taxon>Heliobacteriaceae</taxon>
        <taxon>Heliobacterium</taxon>
    </lineage>
</organism>
<comment type="caution">
    <text evidence="1">The sequence shown here is derived from an EMBL/GenBank/DDBJ whole genome shotgun (WGS) entry which is preliminary data.</text>
</comment>
<dbReference type="Proteomes" id="UP000617402">
    <property type="component" value="Unassembled WGS sequence"/>
</dbReference>
<dbReference type="EMBL" id="JACVHF010000021">
    <property type="protein sequence ID" value="MBC9785951.1"/>
    <property type="molecule type" value="Genomic_DNA"/>
</dbReference>
<keyword evidence="2" id="KW-1185">Reference proteome</keyword>
<proteinExistence type="predicted"/>
<gene>
    <name evidence="1" type="ORF">H1S01_15810</name>
</gene>
<dbReference type="RefSeq" id="WP_188041381.1">
    <property type="nucleotide sequence ID" value="NZ_JACVHF010000021.1"/>
</dbReference>